<keyword evidence="16" id="KW-1185">Reference proteome</keyword>
<dbReference type="EC" id="3.6.4.13" evidence="1"/>
<dbReference type="CDD" id="cd00268">
    <property type="entry name" value="DEADc"/>
    <property type="match status" value="1"/>
</dbReference>
<dbReference type="GO" id="GO:0005524">
    <property type="term" value="F:ATP binding"/>
    <property type="evidence" value="ECO:0007669"/>
    <property type="project" value="UniProtKB-KW"/>
</dbReference>
<dbReference type="Gene3D" id="3.40.50.300">
    <property type="entry name" value="P-loop containing nucleotide triphosphate hydrolases"/>
    <property type="match status" value="2"/>
</dbReference>
<evidence type="ECO:0000256" key="8">
    <source>
        <dbReference type="ARBA" id="ARBA00047984"/>
    </source>
</evidence>
<keyword evidence="5 15" id="KW-0347">Helicase</keyword>
<evidence type="ECO:0000256" key="10">
    <source>
        <dbReference type="PROSITE-ProRule" id="PRU00552"/>
    </source>
</evidence>
<dbReference type="RefSeq" id="WP_103902534.1">
    <property type="nucleotide sequence ID" value="NZ_PQWB01000036.1"/>
</dbReference>
<dbReference type="GO" id="GO:0003676">
    <property type="term" value="F:nucleic acid binding"/>
    <property type="evidence" value="ECO:0007669"/>
    <property type="project" value="InterPro"/>
</dbReference>
<comment type="caution">
    <text evidence="15">The sequence shown here is derived from an EMBL/GenBank/DDBJ whole genome shotgun (WGS) entry which is preliminary data.</text>
</comment>
<evidence type="ECO:0000259" key="13">
    <source>
        <dbReference type="PROSITE" id="PS51194"/>
    </source>
</evidence>
<feature type="domain" description="Helicase C-terminal" evidence="13">
    <location>
        <begin position="221"/>
        <end position="383"/>
    </location>
</feature>
<dbReference type="GO" id="GO:0016787">
    <property type="term" value="F:hydrolase activity"/>
    <property type="evidence" value="ECO:0007669"/>
    <property type="project" value="UniProtKB-KW"/>
</dbReference>
<dbReference type="InterPro" id="IPR050079">
    <property type="entry name" value="DEAD_box_RNA_helicase"/>
</dbReference>
<dbReference type="PANTHER" id="PTHR47959">
    <property type="entry name" value="ATP-DEPENDENT RNA HELICASE RHLE-RELATED"/>
    <property type="match status" value="1"/>
</dbReference>
<feature type="domain" description="Helicase ATP-binding" evidence="12">
    <location>
        <begin position="32"/>
        <end position="210"/>
    </location>
</feature>
<evidence type="ECO:0000256" key="5">
    <source>
        <dbReference type="ARBA" id="ARBA00022806"/>
    </source>
</evidence>
<dbReference type="GO" id="GO:0042255">
    <property type="term" value="P:ribosome assembly"/>
    <property type="evidence" value="ECO:0007669"/>
    <property type="project" value="UniProtKB-ARBA"/>
</dbReference>
<evidence type="ECO:0000256" key="9">
    <source>
        <dbReference type="ARBA" id="ARBA00074363"/>
    </source>
</evidence>
<keyword evidence="4" id="KW-0378">Hydrolase</keyword>
<accession>A0A2S5DGK5</accession>
<comment type="catalytic activity">
    <reaction evidence="8">
        <text>ATP + H2O = ADP + phosphate + H(+)</text>
        <dbReference type="Rhea" id="RHEA:13065"/>
        <dbReference type="ChEBI" id="CHEBI:15377"/>
        <dbReference type="ChEBI" id="CHEBI:15378"/>
        <dbReference type="ChEBI" id="CHEBI:30616"/>
        <dbReference type="ChEBI" id="CHEBI:43474"/>
        <dbReference type="ChEBI" id="CHEBI:456216"/>
        <dbReference type="EC" id="3.6.4.13"/>
    </reaction>
</comment>
<proteinExistence type="inferred from homology"/>
<evidence type="ECO:0000256" key="11">
    <source>
        <dbReference type="SAM" id="MobiDB-lite"/>
    </source>
</evidence>
<name>A0A2S5DGK5_9NEIS</name>
<dbReference type="FunFam" id="3.40.50.300:FF:000108">
    <property type="entry name" value="ATP-dependent RNA helicase RhlE"/>
    <property type="match status" value="1"/>
</dbReference>
<dbReference type="PROSITE" id="PS51195">
    <property type="entry name" value="Q_MOTIF"/>
    <property type="match status" value="1"/>
</dbReference>
<evidence type="ECO:0000259" key="14">
    <source>
        <dbReference type="PROSITE" id="PS51195"/>
    </source>
</evidence>
<evidence type="ECO:0000313" key="16">
    <source>
        <dbReference type="Proteomes" id="UP000237082"/>
    </source>
</evidence>
<organism evidence="15 16">
    <name type="scientific">Chromobacterium alticapitis</name>
    <dbReference type="NCBI Taxonomy" id="2073169"/>
    <lineage>
        <taxon>Bacteria</taxon>
        <taxon>Pseudomonadati</taxon>
        <taxon>Pseudomonadota</taxon>
        <taxon>Betaproteobacteria</taxon>
        <taxon>Neisseriales</taxon>
        <taxon>Chromobacteriaceae</taxon>
        <taxon>Chromobacterium</taxon>
    </lineage>
</organism>
<gene>
    <name evidence="15" type="ORF">C2I19_09910</name>
</gene>
<dbReference type="PROSITE" id="PS51194">
    <property type="entry name" value="HELICASE_CTER"/>
    <property type="match status" value="1"/>
</dbReference>
<dbReference type="GO" id="GO:0005829">
    <property type="term" value="C:cytosol"/>
    <property type="evidence" value="ECO:0007669"/>
    <property type="project" value="TreeGrafter"/>
</dbReference>
<dbReference type="PROSITE" id="PS51192">
    <property type="entry name" value="HELICASE_ATP_BIND_1"/>
    <property type="match status" value="1"/>
</dbReference>
<evidence type="ECO:0000256" key="1">
    <source>
        <dbReference type="ARBA" id="ARBA00012552"/>
    </source>
</evidence>
<dbReference type="InterPro" id="IPR027417">
    <property type="entry name" value="P-loop_NTPase"/>
</dbReference>
<dbReference type="InterPro" id="IPR044742">
    <property type="entry name" value="DEAD/DEAH_RhlB"/>
</dbReference>
<evidence type="ECO:0000256" key="3">
    <source>
        <dbReference type="ARBA" id="ARBA00022741"/>
    </source>
</evidence>
<dbReference type="SUPFAM" id="SSF52540">
    <property type="entry name" value="P-loop containing nucleoside triphosphate hydrolases"/>
    <property type="match status" value="1"/>
</dbReference>
<dbReference type="SMART" id="SM00490">
    <property type="entry name" value="HELICc"/>
    <property type="match status" value="1"/>
</dbReference>
<dbReference type="Proteomes" id="UP000237082">
    <property type="component" value="Unassembled WGS sequence"/>
</dbReference>
<evidence type="ECO:0000256" key="7">
    <source>
        <dbReference type="ARBA" id="ARBA00038437"/>
    </source>
</evidence>
<dbReference type="GO" id="GO:0003724">
    <property type="term" value="F:RNA helicase activity"/>
    <property type="evidence" value="ECO:0007669"/>
    <property type="project" value="UniProtKB-EC"/>
</dbReference>
<sequence length="453" mass="50723">MLFSELGLSPEILRAIEEQGYSQPTPIQEKAIPLVLSGRDLLAAAQTGTGKTAAFMLPILERLKKFANTSVSPAMHPIRALVLSPTRELADQIGVNVQTYTKYLPLRATTVFGGVNMDPQTQELRRGVEILIATPGRLLDHIQQKTVQLNKVEVLVLDEGDRMLDMGFIQDIRKIMGMLPKERQTLLFSATFAPEIKRLASDFMRSPQTVEVARQNATNDQVEQLVYQVDSFKKRQLLAHLIRSREMSQVIVFCKTKISADQLSRDLKREGLDAEAIHGDKTQGTRLETLAAFKEGSLRVLVATDVAARGLDISELPYVVNFELPTSPEDYVHRIGRTGRAGAKGVAISLMCPEEGKQHEAIEKLTKQTLTPQSVDGFWPSWQPRPKSAQREPMQREPMPREPMRREPSVPAFSSGKGEGLKQPRQGARRSRKGKREIPALLLPPRYKVEIIR</sequence>
<dbReference type="InterPro" id="IPR014001">
    <property type="entry name" value="Helicase_ATP-bd"/>
</dbReference>
<keyword evidence="6" id="KW-0067">ATP-binding</keyword>
<dbReference type="Pfam" id="PF00271">
    <property type="entry name" value="Helicase_C"/>
    <property type="match status" value="1"/>
</dbReference>
<dbReference type="AlphaFoldDB" id="A0A2S5DGK5"/>
<keyword evidence="3" id="KW-0547">Nucleotide-binding</keyword>
<dbReference type="PANTHER" id="PTHR47959:SF13">
    <property type="entry name" value="ATP-DEPENDENT RNA HELICASE RHLE"/>
    <property type="match status" value="1"/>
</dbReference>
<evidence type="ECO:0000256" key="2">
    <source>
        <dbReference type="ARBA" id="ARBA00022490"/>
    </source>
</evidence>
<dbReference type="GO" id="GO:0009266">
    <property type="term" value="P:response to temperature stimulus"/>
    <property type="evidence" value="ECO:0007669"/>
    <property type="project" value="UniProtKB-ARBA"/>
</dbReference>
<dbReference type="InterPro" id="IPR014014">
    <property type="entry name" value="RNA_helicase_DEAD_Q_motif"/>
</dbReference>
<feature type="region of interest" description="Disordered" evidence="11">
    <location>
        <begin position="373"/>
        <end position="440"/>
    </location>
</feature>
<evidence type="ECO:0000313" key="15">
    <source>
        <dbReference type="EMBL" id="POZ62128.1"/>
    </source>
</evidence>
<feature type="compositionally biased region" description="Basic and acidic residues" evidence="11">
    <location>
        <begin position="389"/>
        <end position="408"/>
    </location>
</feature>
<evidence type="ECO:0000259" key="12">
    <source>
        <dbReference type="PROSITE" id="PS51192"/>
    </source>
</evidence>
<protein>
    <recommendedName>
        <fullName evidence="9">DEAD-box ATP-dependent RNA helicase RhpA</fullName>
        <ecNumber evidence="1">3.6.4.13</ecNumber>
    </recommendedName>
</protein>
<evidence type="ECO:0000256" key="6">
    <source>
        <dbReference type="ARBA" id="ARBA00022840"/>
    </source>
</evidence>
<dbReference type="InterPro" id="IPR001650">
    <property type="entry name" value="Helicase_C-like"/>
</dbReference>
<keyword evidence="2" id="KW-0963">Cytoplasm</keyword>
<comment type="similarity">
    <text evidence="7">Belongs to the DEAD box helicase family.</text>
</comment>
<dbReference type="InterPro" id="IPR011545">
    <property type="entry name" value="DEAD/DEAH_box_helicase_dom"/>
</dbReference>
<dbReference type="Pfam" id="PF00270">
    <property type="entry name" value="DEAD"/>
    <property type="match status" value="1"/>
</dbReference>
<dbReference type="SMART" id="SM00487">
    <property type="entry name" value="DEXDc"/>
    <property type="match status" value="1"/>
</dbReference>
<evidence type="ECO:0000256" key="4">
    <source>
        <dbReference type="ARBA" id="ARBA00022801"/>
    </source>
</evidence>
<feature type="domain" description="DEAD-box RNA helicase Q" evidence="14">
    <location>
        <begin position="1"/>
        <end position="29"/>
    </location>
</feature>
<dbReference type="OrthoDB" id="8520957at2"/>
<dbReference type="EMBL" id="PQWB01000036">
    <property type="protein sequence ID" value="POZ62128.1"/>
    <property type="molecule type" value="Genomic_DNA"/>
</dbReference>
<reference evidence="16" key="1">
    <citation type="submission" date="2018-02" db="EMBL/GenBank/DDBJ databases">
        <authorList>
            <person name="O'Hara-Hanley K."/>
            <person name="Soby S."/>
        </authorList>
    </citation>
    <scope>NUCLEOTIDE SEQUENCE [LARGE SCALE GENOMIC DNA]</scope>
    <source>
        <strain evidence="16">MWU14-2602</strain>
    </source>
</reference>
<dbReference type="CDD" id="cd18787">
    <property type="entry name" value="SF2_C_DEAD"/>
    <property type="match status" value="1"/>
</dbReference>
<feature type="short sequence motif" description="Q motif" evidence="10">
    <location>
        <begin position="1"/>
        <end position="29"/>
    </location>
</feature>